<comment type="subcellular location">
    <subcellularLocation>
        <location evidence="1">Cell envelope</location>
    </subcellularLocation>
</comment>
<dbReference type="PIRSF" id="PIRSF002741">
    <property type="entry name" value="MppA"/>
    <property type="match status" value="1"/>
</dbReference>
<name>A0A8J3VQM6_9ACTN</name>
<dbReference type="EMBL" id="BONZ01000032">
    <property type="protein sequence ID" value="GIH15295.1"/>
    <property type="molecule type" value="Genomic_DNA"/>
</dbReference>
<keyword evidence="4" id="KW-0732">Signal</keyword>
<dbReference type="InterPro" id="IPR039424">
    <property type="entry name" value="SBP_5"/>
</dbReference>
<accession>A0A8J3VQM6</accession>
<proteinExistence type="inferred from homology"/>
<dbReference type="PANTHER" id="PTHR30290:SF10">
    <property type="entry name" value="PERIPLASMIC OLIGOPEPTIDE-BINDING PROTEIN-RELATED"/>
    <property type="match status" value="1"/>
</dbReference>
<reference evidence="7" key="1">
    <citation type="submission" date="2021-01" db="EMBL/GenBank/DDBJ databases">
        <title>Whole genome shotgun sequence of Rugosimonospora africana NBRC 104875.</title>
        <authorList>
            <person name="Komaki H."/>
            <person name="Tamura T."/>
        </authorList>
    </citation>
    <scope>NUCLEOTIDE SEQUENCE</scope>
    <source>
        <strain evidence="7">NBRC 104875</strain>
    </source>
</reference>
<dbReference type="Gene3D" id="3.10.105.10">
    <property type="entry name" value="Dipeptide-binding Protein, Domain 3"/>
    <property type="match status" value="1"/>
</dbReference>
<dbReference type="GO" id="GO:1904680">
    <property type="term" value="F:peptide transmembrane transporter activity"/>
    <property type="evidence" value="ECO:0007669"/>
    <property type="project" value="TreeGrafter"/>
</dbReference>
<keyword evidence="5" id="KW-1133">Transmembrane helix</keyword>
<dbReference type="SUPFAM" id="SSF53850">
    <property type="entry name" value="Periplasmic binding protein-like II"/>
    <property type="match status" value="1"/>
</dbReference>
<dbReference type="AlphaFoldDB" id="A0A8J3VQM6"/>
<comment type="caution">
    <text evidence="7">The sequence shown here is derived from an EMBL/GenBank/DDBJ whole genome shotgun (WGS) entry which is preliminary data.</text>
</comment>
<keyword evidence="3" id="KW-0813">Transport</keyword>
<keyword evidence="5" id="KW-0472">Membrane</keyword>
<evidence type="ECO:0000256" key="4">
    <source>
        <dbReference type="ARBA" id="ARBA00022729"/>
    </source>
</evidence>
<dbReference type="InterPro" id="IPR000914">
    <property type="entry name" value="SBP_5_dom"/>
</dbReference>
<dbReference type="GO" id="GO:0015833">
    <property type="term" value="P:peptide transport"/>
    <property type="evidence" value="ECO:0007669"/>
    <property type="project" value="TreeGrafter"/>
</dbReference>
<dbReference type="Pfam" id="PF00496">
    <property type="entry name" value="SBP_bac_5"/>
    <property type="match status" value="1"/>
</dbReference>
<comment type="similarity">
    <text evidence="2">Belongs to the bacterial solute-binding protein 5 family.</text>
</comment>
<evidence type="ECO:0000259" key="6">
    <source>
        <dbReference type="Pfam" id="PF00496"/>
    </source>
</evidence>
<keyword evidence="5" id="KW-0812">Transmembrane</keyword>
<dbReference type="GO" id="GO:0042597">
    <property type="term" value="C:periplasmic space"/>
    <property type="evidence" value="ECO:0007669"/>
    <property type="project" value="UniProtKB-ARBA"/>
</dbReference>
<evidence type="ECO:0000256" key="5">
    <source>
        <dbReference type="SAM" id="Phobius"/>
    </source>
</evidence>
<dbReference type="CDD" id="cd00995">
    <property type="entry name" value="PBP2_NikA_DppA_OppA_like"/>
    <property type="match status" value="1"/>
</dbReference>
<dbReference type="PANTHER" id="PTHR30290">
    <property type="entry name" value="PERIPLASMIC BINDING COMPONENT OF ABC TRANSPORTER"/>
    <property type="match status" value="1"/>
</dbReference>
<gene>
    <name evidence="7" type="ORF">Raf01_34670</name>
</gene>
<evidence type="ECO:0000256" key="1">
    <source>
        <dbReference type="ARBA" id="ARBA00004196"/>
    </source>
</evidence>
<feature type="transmembrane region" description="Helical" evidence="5">
    <location>
        <begin position="538"/>
        <end position="557"/>
    </location>
</feature>
<dbReference type="Proteomes" id="UP000642748">
    <property type="component" value="Unassembled WGS sequence"/>
</dbReference>
<feature type="domain" description="Solute-binding protein family 5" evidence="6">
    <location>
        <begin position="39"/>
        <end position="420"/>
    </location>
</feature>
<dbReference type="GO" id="GO:0030313">
    <property type="term" value="C:cell envelope"/>
    <property type="evidence" value="ECO:0007669"/>
    <property type="project" value="UniProtKB-SubCell"/>
</dbReference>
<evidence type="ECO:0000313" key="7">
    <source>
        <dbReference type="EMBL" id="GIH15295.1"/>
    </source>
</evidence>
<evidence type="ECO:0000313" key="8">
    <source>
        <dbReference type="Proteomes" id="UP000642748"/>
    </source>
</evidence>
<sequence length="567" mass="61756">MDDSGIDTLNPFLSYFEGGLKTFALIYPTLNILDEDNKPGPYLATSWTTSPDQLTWTYKIQSGLKWSDGQPITAEDAAWTFNLIMTNNIAATANGALVANVASVTAPDATTLVIKTKQPQANMLYISVPHWGIPIVPKHIWESHVAGLKDYKNDTFPVVGYGPYTLVNYTTDQYEKFAVNKDFKLGGKSPTFDNLVVQEFKNSDAAVAALKSNQLAYYDGLNSNQFNALKNDSSLRTFQELGTGWTAVEINAGAKTRTGKPIGTGNPALANDQVREAISYAIDKKKITANVLGGLGVSGEGYLPPGYPQWQWHPSADEAVSYNPAKANSLLDSAGYAKGPDGVRIDPRTHKPLSIRLGIHSDSSRDAQISALLQGWLKDVGIDLKLDTLSMSKLNDNLAKGDWDMLMDSWPTGPDPTYLLSIQTCGTLPKDDGTGGNTDAFVCDPNYDKLFAQQVNTFDATQRAQLVGQMQDILYKANRDLILYYPNGLVAYRKDALTGITSGKADANGFYPSKPYFWFVMDAAPLSQKASSSHRTTYLVAGAVVVVLIAAGAVLLLRRRSTADERE</sequence>
<evidence type="ECO:0000256" key="2">
    <source>
        <dbReference type="ARBA" id="ARBA00005695"/>
    </source>
</evidence>
<evidence type="ECO:0000256" key="3">
    <source>
        <dbReference type="ARBA" id="ARBA00022448"/>
    </source>
</evidence>
<dbReference type="Gene3D" id="3.40.190.10">
    <property type="entry name" value="Periplasmic binding protein-like II"/>
    <property type="match status" value="1"/>
</dbReference>
<keyword evidence="8" id="KW-1185">Reference proteome</keyword>
<organism evidence="7 8">
    <name type="scientific">Rugosimonospora africana</name>
    <dbReference type="NCBI Taxonomy" id="556532"/>
    <lineage>
        <taxon>Bacteria</taxon>
        <taxon>Bacillati</taxon>
        <taxon>Actinomycetota</taxon>
        <taxon>Actinomycetes</taxon>
        <taxon>Micromonosporales</taxon>
        <taxon>Micromonosporaceae</taxon>
        <taxon>Rugosimonospora</taxon>
    </lineage>
</organism>
<dbReference type="GO" id="GO:0043190">
    <property type="term" value="C:ATP-binding cassette (ABC) transporter complex"/>
    <property type="evidence" value="ECO:0007669"/>
    <property type="project" value="InterPro"/>
</dbReference>
<protein>
    <submittedName>
        <fullName evidence="7">Peptide ABC transporter substrate-binding protein</fullName>
    </submittedName>
</protein>
<dbReference type="InterPro" id="IPR030678">
    <property type="entry name" value="Peptide/Ni-bd"/>
</dbReference>